<dbReference type="OrthoDB" id="1898221at2759"/>
<dbReference type="AlphaFoldDB" id="A0A166N8X0"/>
<dbReference type="EMBL" id="KV417524">
    <property type="protein sequence ID" value="KZP24768.1"/>
    <property type="molecule type" value="Genomic_DNA"/>
</dbReference>
<dbReference type="GO" id="GO:0012505">
    <property type="term" value="C:endomembrane system"/>
    <property type="evidence" value="ECO:0007669"/>
    <property type="project" value="UniProtKB-SubCell"/>
</dbReference>
<evidence type="ECO:0000313" key="7">
    <source>
        <dbReference type="Proteomes" id="UP000076532"/>
    </source>
</evidence>
<feature type="transmembrane region" description="Helical" evidence="5">
    <location>
        <begin position="119"/>
        <end position="144"/>
    </location>
</feature>
<organism evidence="6 7">
    <name type="scientific">Athelia psychrophila</name>
    <dbReference type="NCBI Taxonomy" id="1759441"/>
    <lineage>
        <taxon>Eukaryota</taxon>
        <taxon>Fungi</taxon>
        <taxon>Dikarya</taxon>
        <taxon>Basidiomycota</taxon>
        <taxon>Agaricomycotina</taxon>
        <taxon>Agaricomycetes</taxon>
        <taxon>Agaricomycetidae</taxon>
        <taxon>Atheliales</taxon>
        <taxon>Atheliaceae</taxon>
        <taxon>Athelia</taxon>
    </lineage>
</organism>
<feature type="transmembrane region" description="Helical" evidence="5">
    <location>
        <begin position="45"/>
        <end position="64"/>
    </location>
</feature>
<dbReference type="InterPro" id="IPR006838">
    <property type="entry name" value="ADTRP_AIG1"/>
</dbReference>
<keyword evidence="4 5" id="KW-0472">Membrane</keyword>
<reference evidence="6 7" key="1">
    <citation type="journal article" date="2016" name="Mol. Biol. Evol.">
        <title>Comparative Genomics of Early-Diverging Mushroom-Forming Fungi Provides Insights into the Origins of Lignocellulose Decay Capabilities.</title>
        <authorList>
            <person name="Nagy L.G."/>
            <person name="Riley R."/>
            <person name="Tritt A."/>
            <person name="Adam C."/>
            <person name="Daum C."/>
            <person name="Floudas D."/>
            <person name="Sun H."/>
            <person name="Yadav J.S."/>
            <person name="Pangilinan J."/>
            <person name="Larsson K.H."/>
            <person name="Matsuura K."/>
            <person name="Barry K."/>
            <person name="Labutti K."/>
            <person name="Kuo R."/>
            <person name="Ohm R.A."/>
            <person name="Bhattacharya S.S."/>
            <person name="Shirouzu T."/>
            <person name="Yoshinaga Y."/>
            <person name="Martin F.M."/>
            <person name="Grigoriev I.V."/>
            <person name="Hibbett D.S."/>
        </authorList>
    </citation>
    <scope>NUCLEOTIDE SEQUENCE [LARGE SCALE GENOMIC DNA]</scope>
    <source>
        <strain evidence="6 7">CBS 109695</strain>
    </source>
</reference>
<evidence type="ECO:0000313" key="6">
    <source>
        <dbReference type="EMBL" id="KZP24768.1"/>
    </source>
</evidence>
<gene>
    <name evidence="6" type="ORF">FIBSPDRAFT_406409</name>
</gene>
<dbReference type="GO" id="GO:0016020">
    <property type="term" value="C:membrane"/>
    <property type="evidence" value="ECO:0007669"/>
    <property type="project" value="InterPro"/>
</dbReference>
<dbReference type="PANTHER" id="PTHR10989:SF16">
    <property type="entry name" value="AT02829P-RELATED"/>
    <property type="match status" value="1"/>
</dbReference>
<name>A0A166N8X0_9AGAM</name>
<sequence length="225" mass="24639">MSFNQAAVLLHGTAAAILGYGYNSLHGLVMDEWIKTQKGGHFQFLTIIGIAWATMVASLVTDIFPSFTAMRKLKRALLMTSLPLAVVISSIYWSLLLLFPSLILQTNPNSEPSSSSDALVRIPVSVDLSLHAAPGLALLADFMLFQPKFSKNEARYAAPVLVTLLASSYGWWVEYCASINGTFPYPFLTENPFNIRVGIYGGAATLALVSFWIINSLHPNRSRPN</sequence>
<feature type="transmembrane region" description="Helical" evidence="5">
    <location>
        <begin position="156"/>
        <end position="173"/>
    </location>
</feature>
<evidence type="ECO:0000256" key="2">
    <source>
        <dbReference type="ARBA" id="ARBA00022692"/>
    </source>
</evidence>
<keyword evidence="7" id="KW-1185">Reference proteome</keyword>
<comment type="subcellular location">
    <subcellularLocation>
        <location evidence="1">Endomembrane system</location>
        <topology evidence="1">Multi-pass membrane protein</topology>
    </subcellularLocation>
</comment>
<evidence type="ECO:0000256" key="4">
    <source>
        <dbReference type="ARBA" id="ARBA00023136"/>
    </source>
</evidence>
<evidence type="ECO:0000256" key="5">
    <source>
        <dbReference type="SAM" id="Phobius"/>
    </source>
</evidence>
<evidence type="ECO:0008006" key="8">
    <source>
        <dbReference type="Google" id="ProtNLM"/>
    </source>
</evidence>
<proteinExistence type="predicted"/>
<protein>
    <recommendedName>
        <fullName evidence="8">FAR-17a/AIG1-like protein</fullName>
    </recommendedName>
</protein>
<keyword evidence="3 5" id="KW-1133">Transmembrane helix</keyword>
<feature type="transmembrane region" description="Helical" evidence="5">
    <location>
        <begin position="76"/>
        <end position="99"/>
    </location>
</feature>
<evidence type="ECO:0000256" key="1">
    <source>
        <dbReference type="ARBA" id="ARBA00004127"/>
    </source>
</evidence>
<feature type="transmembrane region" description="Helical" evidence="5">
    <location>
        <begin position="193"/>
        <end position="214"/>
    </location>
</feature>
<dbReference type="PANTHER" id="PTHR10989">
    <property type="entry name" value="ANDROGEN-INDUCED PROTEIN 1-RELATED"/>
    <property type="match status" value="1"/>
</dbReference>
<evidence type="ECO:0000256" key="3">
    <source>
        <dbReference type="ARBA" id="ARBA00022989"/>
    </source>
</evidence>
<accession>A0A166N8X0</accession>
<dbReference type="Proteomes" id="UP000076532">
    <property type="component" value="Unassembled WGS sequence"/>
</dbReference>
<keyword evidence="2 5" id="KW-0812">Transmembrane</keyword>
<dbReference type="Pfam" id="PF04750">
    <property type="entry name" value="Far-17a_AIG1"/>
    <property type="match status" value="1"/>
</dbReference>